<evidence type="ECO:0000256" key="4">
    <source>
        <dbReference type="ARBA" id="ARBA00022989"/>
    </source>
</evidence>
<dbReference type="GO" id="GO:0022857">
    <property type="term" value="F:transmembrane transporter activity"/>
    <property type="evidence" value="ECO:0007669"/>
    <property type="project" value="InterPro"/>
</dbReference>
<keyword evidence="4 6" id="KW-1133">Transmembrane helix</keyword>
<feature type="transmembrane region" description="Helical" evidence="6">
    <location>
        <begin position="215"/>
        <end position="233"/>
    </location>
</feature>
<evidence type="ECO:0000313" key="7">
    <source>
        <dbReference type="EMBL" id="AXE60904.1"/>
    </source>
</evidence>
<dbReference type="PANTHER" id="PTHR43370:SF1">
    <property type="entry name" value="GUANOSINE ABC TRANSPORTER PERMEASE PROTEIN NUPQ"/>
    <property type="match status" value="1"/>
</dbReference>
<comment type="subcellular location">
    <subcellularLocation>
        <location evidence="1">Cell membrane</location>
        <topology evidence="1">Multi-pass membrane protein</topology>
    </subcellularLocation>
</comment>
<dbReference type="AlphaFoldDB" id="A0A2Z5IQU1"/>
<name>A0A2Z5IQU1_9BACT</name>
<dbReference type="GO" id="GO:0005886">
    <property type="term" value="C:plasma membrane"/>
    <property type="evidence" value="ECO:0007669"/>
    <property type="project" value="UniProtKB-SubCell"/>
</dbReference>
<gene>
    <name evidence="7" type="ORF">DA803_02255</name>
</gene>
<accession>A0A2Z5IQU1</accession>
<dbReference type="RefSeq" id="WP_114191005.1">
    <property type="nucleotide sequence ID" value="NZ_CP029295.1"/>
</dbReference>
<feature type="transmembrane region" description="Helical" evidence="6">
    <location>
        <begin position="271"/>
        <end position="289"/>
    </location>
</feature>
<dbReference type="CDD" id="cd06580">
    <property type="entry name" value="TM_PBP1_transp_TpRbsC_like"/>
    <property type="match status" value="1"/>
</dbReference>
<reference evidence="7 8" key="1">
    <citation type="submission" date="2018-05" db="EMBL/GenBank/DDBJ databases">
        <title>Annotation of the Mycoplasma phocidae genome.</title>
        <authorList>
            <person name="Brown D.R."/>
            <person name="Kutish G.F."/>
            <person name="Frasca S.Jr."/>
        </authorList>
    </citation>
    <scope>NUCLEOTIDE SEQUENCE [LARGE SCALE GENOMIC DNA]</scope>
    <source>
        <strain evidence="7 8">105</strain>
    </source>
</reference>
<feature type="transmembrane region" description="Helical" evidence="6">
    <location>
        <begin position="97"/>
        <end position="118"/>
    </location>
</feature>
<feature type="transmembrane region" description="Helical" evidence="6">
    <location>
        <begin position="240"/>
        <end position="259"/>
    </location>
</feature>
<proteinExistence type="predicted"/>
<dbReference type="KEGG" id="mpho:DA803_02255"/>
<evidence type="ECO:0000256" key="2">
    <source>
        <dbReference type="ARBA" id="ARBA00022475"/>
    </source>
</evidence>
<dbReference type="EMBL" id="CP029295">
    <property type="protein sequence ID" value="AXE60904.1"/>
    <property type="molecule type" value="Genomic_DNA"/>
</dbReference>
<keyword evidence="3 6" id="KW-0812">Transmembrane</keyword>
<dbReference type="OrthoDB" id="9792579at2"/>
<evidence type="ECO:0000256" key="3">
    <source>
        <dbReference type="ARBA" id="ARBA00022692"/>
    </source>
</evidence>
<organism evidence="7 8">
    <name type="scientific">[Mycoplasma] phocae</name>
    <dbReference type="NCBI Taxonomy" id="142651"/>
    <lineage>
        <taxon>Bacteria</taxon>
        <taxon>Bacillati</taxon>
        <taxon>Mycoplasmatota</taxon>
        <taxon>Mycoplasmoidales</taxon>
        <taxon>Metamycoplasmataceae</taxon>
        <taxon>Metamycoplasma</taxon>
    </lineage>
</organism>
<protein>
    <submittedName>
        <fullName evidence="7">Sugar ABC transporter permease</fullName>
    </submittedName>
</protein>
<dbReference type="Proteomes" id="UP000252477">
    <property type="component" value="Chromosome"/>
</dbReference>
<feature type="transmembrane region" description="Helical" evidence="6">
    <location>
        <begin position="34"/>
        <end position="56"/>
    </location>
</feature>
<feature type="transmembrane region" description="Helical" evidence="6">
    <location>
        <begin position="138"/>
        <end position="160"/>
    </location>
</feature>
<keyword evidence="5 6" id="KW-0472">Membrane</keyword>
<feature type="transmembrane region" description="Helical" evidence="6">
    <location>
        <begin position="62"/>
        <end position="85"/>
    </location>
</feature>
<feature type="transmembrane region" description="Helical" evidence="6">
    <location>
        <begin position="191"/>
        <end position="209"/>
    </location>
</feature>
<evidence type="ECO:0000313" key="8">
    <source>
        <dbReference type="Proteomes" id="UP000252477"/>
    </source>
</evidence>
<sequence>MDTFLGIFVPAIVFFCIISIASLSGLFSERVGIVNIAIEGMMIVGATFYGLFGQIFQITSPWMQIPLLIIASAATGLFALLHGIVTIKLKGDHIISGVALNLLAPAISIIFLKIFGSANRFNSPTQELALSSNSLNDIRNVISLKLFLVLAIGITTLIVLNKTRWGLRMKAIGENPQAADVVGINVNSFKWQGVFISGLLAGIAGGIFFQWRGSVFSGGVEGIGFLALAVLIMGQWKSSLIFVFSIVFAFIFSTSQQIGAGQGVFNDFKDYSRLISTTPYIFTILILIFSSKNSKAPAAVGQPYDKSKR</sequence>
<dbReference type="PANTHER" id="PTHR43370">
    <property type="entry name" value="SUGAR ABC TRANSPORTER INTEGRAL MEMBRANE PROTEIN-RELATED"/>
    <property type="match status" value="1"/>
</dbReference>
<evidence type="ECO:0000256" key="6">
    <source>
        <dbReference type="SAM" id="Phobius"/>
    </source>
</evidence>
<keyword evidence="8" id="KW-1185">Reference proteome</keyword>
<evidence type="ECO:0000256" key="1">
    <source>
        <dbReference type="ARBA" id="ARBA00004651"/>
    </source>
</evidence>
<dbReference type="Pfam" id="PF02653">
    <property type="entry name" value="BPD_transp_2"/>
    <property type="match status" value="1"/>
</dbReference>
<feature type="transmembrane region" description="Helical" evidence="6">
    <location>
        <begin position="6"/>
        <end position="27"/>
    </location>
</feature>
<keyword evidence="2" id="KW-1003">Cell membrane</keyword>
<evidence type="ECO:0000256" key="5">
    <source>
        <dbReference type="ARBA" id="ARBA00023136"/>
    </source>
</evidence>
<dbReference type="InterPro" id="IPR001851">
    <property type="entry name" value="ABC_transp_permease"/>
</dbReference>